<feature type="non-terminal residue" evidence="2">
    <location>
        <position position="125"/>
    </location>
</feature>
<keyword evidence="3" id="KW-1185">Reference proteome</keyword>
<sequence>TVDSIVAPLEMEGEGSETMIVQPAEEPAGSVEEEAAPSAVLSSDSSPSKMEELGRGIGDSESGSIGMQKQPEPKHDQKVSSEPRMEEEEDQERLERGDQLRARIKEEGEVNDKDTLYLLDYAPLR</sequence>
<comment type="caution">
    <text evidence="2">The sequence shown here is derived from an EMBL/GenBank/DDBJ whole genome shotgun (WGS) entry which is preliminary data.</text>
</comment>
<evidence type="ECO:0000313" key="2">
    <source>
        <dbReference type="EMBL" id="GMR31621.1"/>
    </source>
</evidence>
<dbReference type="AlphaFoldDB" id="A0AAN4Z0M1"/>
<evidence type="ECO:0000313" key="3">
    <source>
        <dbReference type="Proteomes" id="UP001328107"/>
    </source>
</evidence>
<feature type="compositionally biased region" description="Basic and acidic residues" evidence="1">
    <location>
        <begin position="71"/>
        <end position="84"/>
    </location>
</feature>
<feature type="compositionally biased region" description="Basic and acidic residues" evidence="1">
    <location>
        <begin position="93"/>
        <end position="112"/>
    </location>
</feature>
<evidence type="ECO:0000256" key="1">
    <source>
        <dbReference type="SAM" id="MobiDB-lite"/>
    </source>
</evidence>
<reference evidence="3" key="1">
    <citation type="submission" date="2022-10" db="EMBL/GenBank/DDBJ databases">
        <title>Genome assembly of Pristionchus species.</title>
        <authorList>
            <person name="Yoshida K."/>
            <person name="Sommer R.J."/>
        </authorList>
    </citation>
    <scope>NUCLEOTIDE SEQUENCE [LARGE SCALE GENOMIC DNA]</scope>
    <source>
        <strain evidence="3">RS5460</strain>
    </source>
</reference>
<protein>
    <submittedName>
        <fullName evidence="2">Uncharacterized protein</fullName>
    </submittedName>
</protein>
<gene>
    <name evidence="2" type="ORF">PMAYCL1PPCAC_01816</name>
</gene>
<dbReference type="Proteomes" id="UP001328107">
    <property type="component" value="Unassembled WGS sequence"/>
</dbReference>
<feature type="region of interest" description="Disordered" evidence="1">
    <location>
        <begin position="1"/>
        <end position="112"/>
    </location>
</feature>
<organism evidence="2 3">
    <name type="scientific">Pristionchus mayeri</name>
    <dbReference type="NCBI Taxonomy" id="1317129"/>
    <lineage>
        <taxon>Eukaryota</taxon>
        <taxon>Metazoa</taxon>
        <taxon>Ecdysozoa</taxon>
        <taxon>Nematoda</taxon>
        <taxon>Chromadorea</taxon>
        <taxon>Rhabditida</taxon>
        <taxon>Rhabditina</taxon>
        <taxon>Diplogasteromorpha</taxon>
        <taxon>Diplogasteroidea</taxon>
        <taxon>Neodiplogasteridae</taxon>
        <taxon>Pristionchus</taxon>
    </lineage>
</organism>
<name>A0AAN4Z0M1_9BILA</name>
<feature type="non-terminal residue" evidence="2">
    <location>
        <position position="1"/>
    </location>
</feature>
<accession>A0AAN4Z0M1</accession>
<dbReference type="EMBL" id="BTRK01000001">
    <property type="protein sequence ID" value="GMR31621.1"/>
    <property type="molecule type" value="Genomic_DNA"/>
</dbReference>
<proteinExistence type="predicted"/>
<feature type="compositionally biased region" description="Low complexity" evidence="1">
    <location>
        <begin position="36"/>
        <end position="48"/>
    </location>
</feature>